<reference evidence="15 16" key="1">
    <citation type="submission" date="2018-06" db="EMBL/GenBank/DDBJ databases">
        <title>Pseudomonas diversity within urban Lake Michigan freshwaters.</title>
        <authorList>
            <person name="Batrich M."/>
            <person name="Hatzopoulos T."/>
            <person name="Putonti C."/>
        </authorList>
    </citation>
    <scope>NUCLEOTIDE SEQUENCE [LARGE SCALE GENOMIC DNA]</scope>
    <source>
        <strain evidence="15 16">LBp-160603</strain>
    </source>
</reference>
<dbReference type="NCBIfam" id="NF043048">
    <property type="entry name" value="EnoyACPredFabV"/>
    <property type="match status" value="1"/>
</dbReference>
<evidence type="ECO:0000256" key="2">
    <source>
        <dbReference type="ARBA" id="ARBA00022516"/>
    </source>
</evidence>
<dbReference type="GO" id="GO:0004318">
    <property type="term" value="F:enoyl-[acyl-carrier-protein] reductase (NADH) activity"/>
    <property type="evidence" value="ECO:0007669"/>
    <property type="project" value="UniProtKB-UniRule"/>
</dbReference>
<evidence type="ECO:0000256" key="3">
    <source>
        <dbReference type="ARBA" id="ARBA00022832"/>
    </source>
</evidence>
<dbReference type="HAMAP" id="MF_01838">
    <property type="entry name" value="FabV_reductase"/>
    <property type="match status" value="1"/>
</dbReference>
<evidence type="ECO:0000256" key="7">
    <source>
        <dbReference type="ARBA" id="ARBA00023160"/>
    </source>
</evidence>
<dbReference type="InterPro" id="IPR010758">
    <property type="entry name" value="Trans-2-enoyl-CoA_reductase"/>
</dbReference>
<dbReference type="Gene3D" id="3.40.50.720">
    <property type="entry name" value="NAD(P)-binding Rossmann-like Domain"/>
    <property type="match status" value="1"/>
</dbReference>
<comment type="caution">
    <text evidence="15">The sequence shown here is derived from an EMBL/GenBank/DDBJ whole genome shotgun (WGS) entry which is preliminary data.</text>
</comment>
<comment type="catalytic activity">
    <reaction evidence="8">
        <text>a 2,3-saturated acyl-CoA + NAD(+) = a (2E)-enoyl-CoA + NADH + H(+)</text>
        <dbReference type="Rhea" id="RHEA:18177"/>
        <dbReference type="ChEBI" id="CHEBI:15378"/>
        <dbReference type="ChEBI" id="CHEBI:57540"/>
        <dbReference type="ChEBI" id="CHEBI:57945"/>
        <dbReference type="ChEBI" id="CHEBI:58856"/>
        <dbReference type="ChEBI" id="CHEBI:65111"/>
        <dbReference type="EC" id="1.3.1.44"/>
    </reaction>
</comment>
<dbReference type="Pfam" id="PF07055">
    <property type="entry name" value="Eno-Rase_FAD_bd"/>
    <property type="match status" value="1"/>
</dbReference>
<evidence type="ECO:0000259" key="12">
    <source>
        <dbReference type="Pfam" id="PF07055"/>
    </source>
</evidence>
<protein>
    <recommendedName>
        <fullName evidence="11">Enoyl-[acyl-carrier-protein] reductase [NADH]</fullName>
        <shortName evidence="11">ENR</shortName>
        <ecNumber evidence="11">1.3.1.9</ecNumber>
    </recommendedName>
</protein>
<evidence type="ECO:0000256" key="11">
    <source>
        <dbReference type="HAMAP-Rule" id="MF_01838"/>
    </source>
</evidence>
<dbReference type="RefSeq" id="WP_110700646.1">
    <property type="nucleotide sequence ID" value="NZ_CP151184.1"/>
</dbReference>
<feature type="binding site" evidence="11">
    <location>
        <begin position="112"/>
        <end position="113"/>
    </location>
    <ligand>
        <name>NAD(+)</name>
        <dbReference type="ChEBI" id="CHEBI:57540"/>
    </ligand>
</feature>
<evidence type="ECO:0000259" key="14">
    <source>
        <dbReference type="Pfam" id="PF12242"/>
    </source>
</evidence>
<keyword evidence="3 11" id="KW-0276">Fatty acid metabolism</keyword>
<dbReference type="GO" id="GO:0051287">
    <property type="term" value="F:NAD binding"/>
    <property type="evidence" value="ECO:0007669"/>
    <property type="project" value="UniProtKB-UniRule"/>
</dbReference>
<evidence type="ECO:0000259" key="13">
    <source>
        <dbReference type="Pfam" id="PF12241"/>
    </source>
</evidence>
<dbReference type="FunFam" id="3.40.50.720:FF:000221">
    <property type="entry name" value="Enoyl-[acyl-carrier-protein] reductase [NADH]"/>
    <property type="match status" value="1"/>
</dbReference>
<dbReference type="Proteomes" id="UP000247620">
    <property type="component" value="Unassembled WGS sequence"/>
</dbReference>
<evidence type="ECO:0000256" key="8">
    <source>
        <dbReference type="ARBA" id="ARBA00048302"/>
    </source>
</evidence>
<dbReference type="Pfam" id="PF12241">
    <property type="entry name" value="Enoyl_reductase"/>
    <property type="match status" value="1"/>
</dbReference>
<keyword evidence="4 11" id="KW-0560">Oxidoreductase</keyword>
<feature type="active site" description="Proton donor" evidence="11">
    <location>
        <position position="237"/>
    </location>
</feature>
<dbReference type="InterPro" id="IPR050048">
    <property type="entry name" value="FabV-like_NADH_b"/>
</dbReference>
<feature type="site" description="Plays an important role in discriminating NADH against NADPH" evidence="11">
    <location>
        <position position="76"/>
    </location>
</feature>
<evidence type="ECO:0000256" key="6">
    <source>
        <dbReference type="ARBA" id="ARBA00023098"/>
    </source>
</evidence>
<evidence type="ECO:0000256" key="9">
    <source>
        <dbReference type="ARBA" id="ARBA00048572"/>
    </source>
</evidence>
<evidence type="ECO:0000256" key="4">
    <source>
        <dbReference type="ARBA" id="ARBA00023002"/>
    </source>
</evidence>
<evidence type="ECO:0000256" key="5">
    <source>
        <dbReference type="ARBA" id="ARBA00023027"/>
    </source>
</evidence>
<feature type="binding site" evidence="11">
    <location>
        <begin position="49"/>
        <end position="54"/>
    </location>
    <ligand>
        <name>NAD(+)</name>
        <dbReference type="ChEBI" id="CHEBI:57540"/>
    </ligand>
</feature>
<feature type="domain" description="Trans-2-enoyl-CoA reductase-like NAD(P)H binding" evidence="14">
    <location>
        <begin position="3"/>
        <end position="81"/>
    </location>
</feature>
<keyword evidence="5 11" id="KW-0520">NAD</keyword>
<dbReference type="Pfam" id="PF12242">
    <property type="entry name" value="Eno-Rase_NADH_b"/>
    <property type="match status" value="1"/>
</dbReference>
<name>A0A2V4HW87_9PSED</name>
<dbReference type="EMBL" id="QJRO01000007">
    <property type="protein sequence ID" value="PYB81791.1"/>
    <property type="molecule type" value="Genomic_DNA"/>
</dbReference>
<gene>
    <name evidence="11" type="primary">fabV</name>
    <name evidence="15" type="ORF">DMX07_13730</name>
</gene>
<dbReference type="InterPro" id="IPR024910">
    <property type="entry name" value="Enoyl-CoA_Rdtase_cat_dom"/>
</dbReference>
<evidence type="ECO:0000256" key="1">
    <source>
        <dbReference type="ARBA" id="ARBA00011245"/>
    </source>
</evidence>
<sequence>MAIIHPKVRGFICTTTHPKGCELNVRDQIEATRKLGVREDGPKKVLVIGASSGYGLAARITAAFGFKADTLGVFFEKPGTETKAGTAGWYNAAAFDKFAKAEGLYSKSINGDAFSDEARAKVIELIKNEMGGQVDLVIYSLASPVRKLPQTGEVIRSALKPIGQPYKSTAIDTNKDTIIEASIEPATEQEIADTVTVMGGQDWELWIDALNAAGVLAPQARTVAFSYIGSDITWPIYWDGALGKAKQDLDETAQRLGKKVGGSANVAVLKSVVTQASSAIPVMPLYLSMVFKIMQEKGIHEGTQHQLDRMFRDRMYRADGAPAALDDEGRLRLDDWELRDDVQDACRAMWPKVTTENLFELTDYAGYKKQFLNLFGFERADVNYDEDVATDVRFDCIEL</sequence>
<evidence type="ECO:0000313" key="15">
    <source>
        <dbReference type="EMBL" id="PYB81791.1"/>
    </source>
</evidence>
<accession>A0A2V4HW87</accession>
<evidence type="ECO:0000256" key="10">
    <source>
        <dbReference type="ARBA" id="ARBA00060887"/>
    </source>
</evidence>
<dbReference type="GO" id="GO:0050343">
    <property type="term" value="F:trans-2-enoyl-CoA reductase (NADH) activity"/>
    <property type="evidence" value="ECO:0007669"/>
    <property type="project" value="UniProtKB-EC"/>
</dbReference>
<comment type="similarity">
    <text evidence="10 11">Belongs to the TER reductase family.</text>
</comment>
<proteinExistence type="inferred from homology"/>
<feature type="binding site" evidence="11">
    <location>
        <begin position="141"/>
        <end position="142"/>
    </location>
    <ligand>
        <name>NAD(+)</name>
        <dbReference type="ChEBI" id="CHEBI:57540"/>
    </ligand>
</feature>
<feature type="domain" description="Trans-2-enoyl-CoA reductase catalytic" evidence="13">
    <location>
        <begin position="83"/>
        <end position="316"/>
    </location>
</feature>
<keyword evidence="6 11" id="KW-0443">Lipid metabolism</keyword>
<comment type="catalytic activity">
    <reaction evidence="9 11">
        <text>a 2,3-saturated acyl-[ACP] + NAD(+) = a (2E)-enoyl-[ACP] + NADH + H(+)</text>
        <dbReference type="Rhea" id="RHEA:10240"/>
        <dbReference type="Rhea" id="RHEA-COMP:9925"/>
        <dbReference type="Rhea" id="RHEA-COMP:9926"/>
        <dbReference type="ChEBI" id="CHEBI:15378"/>
        <dbReference type="ChEBI" id="CHEBI:57540"/>
        <dbReference type="ChEBI" id="CHEBI:57945"/>
        <dbReference type="ChEBI" id="CHEBI:78784"/>
        <dbReference type="ChEBI" id="CHEBI:78785"/>
        <dbReference type="EC" id="1.3.1.9"/>
    </reaction>
</comment>
<comment type="subunit">
    <text evidence="1 11">Monomer.</text>
</comment>
<dbReference type="NCBIfam" id="NF010177">
    <property type="entry name" value="PRK13656.1"/>
    <property type="match status" value="1"/>
</dbReference>
<dbReference type="AlphaFoldDB" id="A0A2V4HW87"/>
<feature type="binding site" evidence="11">
    <location>
        <position position="227"/>
    </location>
    <ligand>
        <name>substrate</name>
    </ligand>
</feature>
<keyword evidence="7 11" id="KW-0275">Fatty acid biosynthesis</keyword>
<comment type="function">
    <text evidence="11">Involved in the final reduction of the elongation cycle of fatty acid synthesis (FAS II). Catalyzes the reduction of a carbon-carbon double bond in an enoyl moiety that is covalently linked to an acyl carrier protein (ACP).</text>
</comment>
<dbReference type="PANTHER" id="PTHR37480:SF1">
    <property type="entry name" value="ENOYL-[ACYL-CARRIER-PROTEIN] REDUCTASE [NADH]"/>
    <property type="match status" value="1"/>
</dbReference>
<comment type="pathway">
    <text evidence="11">Lipid metabolism; fatty acid biosynthesis.</text>
</comment>
<dbReference type="PANTHER" id="PTHR37480">
    <property type="entry name" value="ENOYL-[ACYL-CARRIER-PROTEIN] REDUCTASE [NADH]"/>
    <property type="match status" value="1"/>
</dbReference>
<dbReference type="InterPro" id="IPR024906">
    <property type="entry name" value="Eno_Rdtase_FAD-bd_dom"/>
</dbReference>
<dbReference type="GO" id="GO:0006633">
    <property type="term" value="P:fatty acid biosynthetic process"/>
    <property type="evidence" value="ECO:0007669"/>
    <property type="project" value="UniProtKB-UniRule"/>
</dbReference>
<feature type="domain" description="Enoyl reductase FAD binding" evidence="12">
    <location>
        <begin position="325"/>
        <end position="388"/>
    </location>
</feature>
<dbReference type="EC" id="1.3.1.9" evidence="11"/>
<keyword evidence="2 11" id="KW-0444">Lipid biosynthesis</keyword>
<evidence type="ECO:0000313" key="16">
    <source>
        <dbReference type="Proteomes" id="UP000247620"/>
    </source>
</evidence>
<organism evidence="15 16">
    <name type="scientific">Pseudomonas soli</name>
    <dbReference type="NCBI Taxonomy" id="1306993"/>
    <lineage>
        <taxon>Bacteria</taxon>
        <taxon>Pseudomonadati</taxon>
        <taxon>Pseudomonadota</taxon>
        <taxon>Gammaproteobacteria</taxon>
        <taxon>Pseudomonadales</taxon>
        <taxon>Pseudomonadaceae</taxon>
        <taxon>Pseudomonas</taxon>
    </lineage>
</organism>
<feature type="binding site" evidence="11">
    <location>
        <position position="246"/>
    </location>
    <ligand>
        <name>NAD(+)</name>
        <dbReference type="ChEBI" id="CHEBI:57540"/>
    </ligand>
</feature>
<dbReference type="UniPathway" id="UPA00094"/>
<feature type="binding site" evidence="11">
    <location>
        <begin position="75"/>
        <end position="76"/>
    </location>
    <ligand>
        <name>NAD(+)</name>
        <dbReference type="ChEBI" id="CHEBI:57540"/>
    </ligand>
</feature>
<feature type="binding site" evidence="11">
    <location>
        <begin position="272"/>
        <end position="274"/>
    </location>
    <ligand>
        <name>NAD(+)</name>
        <dbReference type="ChEBI" id="CHEBI:57540"/>
    </ligand>
</feature>